<comment type="caution">
    <text evidence="2">The sequence shown here is derived from an EMBL/GenBank/DDBJ whole genome shotgun (WGS) entry which is preliminary data.</text>
</comment>
<protein>
    <submittedName>
        <fullName evidence="2">Uncharacterized protein</fullName>
    </submittedName>
</protein>
<feature type="transmembrane region" description="Helical" evidence="1">
    <location>
        <begin position="12"/>
        <end position="31"/>
    </location>
</feature>
<name>A0A0F8Y9S1_9ZZZZ</name>
<keyword evidence="1" id="KW-0812">Transmembrane</keyword>
<dbReference type="EMBL" id="LAZR01054630">
    <property type="protein sequence ID" value="KKK78143.1"/>
    <property type="molecule type" value="Genomic_DNA"/>
</dbReference>
<organism evidence="2">
    <name type="scientific">marine sediment metagenome</name>
    <dbReference type="NCBI Taxonomy" id="412755"/>
    <lineage>
        <taxon>unclassified sequences</taxon>
        <taxon>metagenomes</taxon>
        <taxon>ecological metagenomes</taxon>
    </lineage>
</organism>
<accession>A0A0F8Y9S1</accession>
<evidence type="ECO:0000256" key="1">
    <source>
        <dbReference type="SAM" id="Phobius"/>
    </source>
</evidence>
<evidence type="ECO:0000313" key="2">
    <source>
        <dbReference type="EMBL" id="KKK78143.1"/>
    </source>
</evidence>
<keyword evidence="1" id="KW-0472">Membrane</keyword>
<reference evidence="2" key="1">
    <citation type="journal article" date="2015" name="Nature">
        <title>Complex archaea that bridge the gap between prokaryotes and eukaryotes.</title>
        <authorList>
            <person name="Spang A."/>
            <person name="Saw J.H."/>
            <person name="Jorgensen S.L."/>
            <person name="Zaremba-Niedzwiedzka K."/>
            <person name="Martijn J."/>
            <person name="Lind A.E."/>
            <person name="van Eijk R."/>
            <person name="Schleper C."/>
            <person name="Guy L."/>
            <person name="Ettema T.J."/>
        </authorList>
    </citation>
    <scope>NUCLEOTIDE SEQUENCE</scope>
</reference>
<gene>
    <name evidence="2" type="ORF">LCGC14_2846520</name>
</gene>
<sequence>MSSVKSKPYVKMVVFGILSISSYIVFFSNKALVMDYFTRGGKYAALVIITALYFSFIHGAFASNTLEVLGLTPKQGKK</sequence>
<keyword evidence="1" id="KW-1133">Transmembrane helix</keyword>
<feature type="transmembrane region" description="Helical" evidence="1">
    <location>
        <begin position="43"/>
        <end position="61"/>
    </location>
</feature>
<proteinExistence type="predicted"/>
<dbReference type="AlphaFoldDB" id="A0A0F8Y9S1"/>